<dbReference type="Proteomes" id="UP000434172">
    <property type="component" value="Unassembled WGS sequence"/>
</dbReference>
<evidence type="ECO:0000313" key="1">
    <source>
        <dbReference type="EMBL" id="KAF0332613.1"/>
    </source>
</evidence>
<reference evidence="1 2" key="1">
    <citation type="submission" date="2019-12" db="EMBL/GenBank/DDBJ databases">
        <title>A genome sequence resource for the geographically widespread anthracnose pathogen Colletotrichum asianum.</title>
        <authorList>
            <person name="Meng Y."/>
        </authorList>
    </citation>
    <scope>NUCLEOTIDE SEQUENCE [LARGE SCALE GENOMIC DNA]</scope>
    <source>
        <strain evidence="1 2">ICMP 18580</strain>
    </source>
</reference>
<dbReference type="EMBL" id="WOWK01000001">
    <property type="protein sequence ID" value="KAF0332613.1"/>
    <property type="molecule type" value="Genomic_DNA"/>
</dbReference>
<dbReference type="AlphaFoldDB" id="A0A8H3WVY3"/>
<evidence type="ECO:0000313" key="2">
    <source>
        <dbReference type="Proteomes" id="UP000434172"/>
    </source>
</evidence>
<accession>A0A8H3WVY3</accession>
<protein>
    <submittedName>
        <fullName evidence="1">Uncharacterized protein</fullName>
    </submittedName>
</protein>
<sequence>MWQGLHLPRYFSISLS</sequence>
<proteinExistence type="predicted"/>
<organism evidence="1 2">
    <name type="scientific">Colletotrichum asianum</name>
    <dbReference type="NCBI Taxonomy" id="702518"/>
    <lineage>
        <taxon>Eukaryota</taxon>
        <taxon>Fungi</taxon>
        <taxon>Dikarya</taxon>
        <taxon>Ascomycota</taxon>
        <taxon>Pezizomycotina</taxon>
        <taxon>Sordariomycetes</taxon>
        <taxon>Hypocreomycetidae</taxon>
        <taxon>Glomerellales</taxon>
        <taxon>Glomerellaceae</taxon>
        <taxon>Colletotrichum</taxon>
        <taxon>Colletotrichum gloeosporioides species complex</taxon>
    </lineage>
</organism>
<comment type="caution">
    <text evidence="1">The sequence shown here is derived from an EMBL/GenBank/DDBJ whole genome shotgun (WGS) entry which is preliminary data.</text>
</comment>
<name>A0A8H3WVY3_9PEZI</name>
<keyword evidence="2" id="KW-1185">Reference proteome</keyword>
<gene>
    <name evidence="1" type="ORF">GQ607_000629</name>
</gene>